<dbReference type="Pfam" id="PF19272">
    <property type="entry name" value="ASMase_C"/>
    <property type="match status" value="1"/>
</dbReference>
<dbReference type="PANTHER" id="PTHR10340:SF29">
    <property type="entry name" value="SPHINGOMYELIN PHOSPHODIESTERASE"/>
    <property type="match status" value="1"/>
</dbReference>
<comment type="caution">
    <text evidence="5">The sequence shown here is derived from an EMBL/GenBank/DDBJ whole genome shotgun (WGS) entry which is preliminary data.</text>
</comment>
<evidence type="ECO:0000256" key="2">
    <source>
        <dbReference type="ARBA" id="ARBA00023180"/>
    </source>
</evidence>
<feature type="domain" description="Sphingomyelin phosphodiesterase C-terminal" evidence="4">
    <location>
        <begin position="328"/>
        <end position="442"/>
    </location>
</feature>
<keyword evidence="6" id="KW-1185">Reference proteome</keyword>
<dbReference type="SUPFAM" id="SSF56300">
    <property type="entry name" value="Metallo-dependent phosphatases"/>
    <property type="match status" value="1"/>
</dbReference>
<reference evidence="5" key="1">
    <citation type="journal article" date="2021" name="Sci. Adv.">
        <title>The American lobster genome reveals insights on longevity, neural, and immune adaptations.</title>
        <authorList>
            <person name="Polinski J.M."/>
            <person name="Zimin A.V."/>
            <person name="Clark K.F."/>
            <person name="Kohn A.B."/>
            <person name="Sadowski N."/>
            <person name="Timp W."/>
            <person name="Ptitsyn A."/>
            <person name="Khanna P."/>
            <person name="Romanova D.Y."/>
            <person name="Williams P."/>
            <person name="Greenwood S.J."/>
            <person name="Moroz L.L."/>
            <person name="Walt D.R."/>
            <person name="Bodnar A.G."/>
        </authorList>
    </citation>
    <scope>NUCLEOTIDE SEQUENCE</scope>
    <source>
        <strain evidence="5">GMGI-L3</strain>
    </source>
</reference>
<dbReference type="AlphaFoldDB" id="A0A8J5K8L0"/>
<dbReference type="EMBL" id="JAHLQT010016841">
    <property type="protein sequence ID" value="KAG7169406.1"/>
    <property type="molecule type" value="Genomic_DNA"/>
</dbReference>
<evidence type="ECO:0000313" key="6">
    <source>
        <dbReference type="Proteomes" id="UP000747542"/>
    </source>
</evidence>
<organism evidence="5 6">
    <name type="scientific">Homarus americanus</name>
    <name type="common">American lobster</name>
    <dbReference type="NCBI Taxonomy" id="6706"/>
    <lineage>
        <taxon>Eukaryota</taxon>
        <taxon>Metazoa</taxon>
        <taxon>Ecdysozoa</taxon>
        <taxon>Arthropoda</taxon>
        <taxon>Crustacea</taxon>
        <taxon>Multicrustacea</taxon>
        <taxon>Malacostraca</taxon>
        <taxon>Eumalacostraca</taxon>
        <taxon>Eucarida</taxon>
        <taxon>Decapoda</taxon>
        <taxon>Pleocyemata</taxon>
        <taxon>Astacidea</taxon>
        <taxon>Nephropoidea</taxon>
        <taxon>Nephropidae</taxon>
        <taxon>Homarus</taxon>
    </lineage>
</organism>
<evidence type="ECO:0000259" key="4">
    <source>
        <dbReference type="Pfam" id="PF19272"/>
    </source>
</evidence>
<keyword evidence="1" id="KW-0378">Hydrolase</keyword>
<dbReference type="InterPro" id="IPR045473">
    <property type="entry name" value="ASM_C"/>
</dbReference>
<dbReference type="GO" id="GO:0005615">
    <property type="term" value="C:extracellular space"/>
    <property type="evidence" value="ECO:0007669"/>
    <property type="project" value="TreeGrafter"/>
</dbReference>
<dbReference type="GO" id="GO:0006685">
    <property type="term" value="P:sphingomyelin catabolic process"/>
    <property type="evidence" value="ECO:0007669"/>
    <property type="project" value="TreeGrafter"/>
</dbReference>
<dbReference type="GO" id="GO:0005764">
    <property type="term" value="C:lysosome"/>
    <property type="evidence" value="ECO:0007669"/>
    <property type="project" value="TreeGrafter"/>
</dbReference>
<accession>A0A8J5K8L0</accession>
<dbReference type="GO" id="GO:0016020">
    <property type="term" value="C:membrane"/>
    <property type="evidence" value="ECO:0007669"/>
    <property type="project" value="GOC"/>
</dbReference>
<dbReference type="GO" id="GO:0061750">
    <property type="term" value="F:acid sphingomyelin phosphodiesterase activity"/>
    <property type="evidence" value="ECO:0007669"/>
    <property type="project" value="TreeGrafter"/>
</dbReference>
<gene>
    <name evidence="5" type="primary">Smpd1-L3</name>
    <name evidence="5" type="ORF">Hamer_G023442</name>
</gene>
<protein>
    <submittedName>
        <fullName evidence="5">Sphingomyelin phosphodiesterase-like 3</fullName>
    </submittedName>
</protein>
<name>A0A8J5K8L0_HOMAM</name>
<dbReference type="InterPro" id="IPR029052">
    <property type="entry name" value="Metallo-depent_PP-like"/>
</dbReference>
<feature type="signal peptide" evidence="3">
    <location>
        <begin position="1"/>
        <end position="19"/>
    </location>
</feature>
<dbReference type="GO" id="GO:0046513">
    <property type="term" value="P:ceramide biosynthetic process"/>
    <property type="evidence" value="ECO:0007669"/>
    <property type="project" value="TreeGrafter"/>
</dbReference>
<dbReference type="PANTHER" id="PTHR10340">
    <property type="entry name" value="SPHINGOMYELIN PHOSPHODIESTERASE"/>
    <property type="match status" value="1"/>
</dbReference>
<feature type="chain" id="PRO_5035293225" evidence="3">
    <location>
        <begin position="20"/>
        <end position="449"/>
    </location>
</feature>
<dbReference type="Proteomes" id="UP000747542">
    <property type="component" value="Unassembled WGS sequence"/>
</dbReference>
<keyword evidence="2" id="KW-0325">Glycoprotein</keyword>
<proteinExistence type="predicted"/>
<sequence>MLSGLLLHITTFLTSLGLGEWFGVGVGARIAGGRSLPASSDHQVVVLSNEIESWMAQPEQSISNMPFHLYQVLNALNGSEQAETGNKDPDRVFHGSGTYCGSCRILSKMVIGYVRLGGPMDIMANFLRDGHLPPHKRDVHVQLPPLPQRDARARAIDSSPAKVLSRPLVMARGSGETTGIVTPPDGCYNTCYTTSSPHTRTSTTCCVQVTSCLTTSGGSPEMTTWLLYKSVDPGMVLRWLVGELHQAEGRGELVHIIGHIAPYYSDCYTQWAHQFSRIVSRYSHIIRGQFYGHSHMDEFRVHYDINAPYKPIGVQYITPNNGPFHDLNPSYRVFYIDGDHPDTTRKVMDYETWVMNLTHANQYDAPHWYKLYSARRDLQLPSLDPQHWDKLVQRMARDRDLFNRYHRYQVQDSDSAVSRGCDGKCRRKTLCNIVEGDKLMPPKCRPQNA</sequence>
<evidence type="ECO:0000313" key="5">
    <source>
        <dbReference type="EMBL" id="KAG7169406.1"/>
    </source>
</evidence>
<keyword evidence="3" id="KW-0732">Signal</keyword>
<evidence type="ECO:0000256" key="3">
    <source>
        <dbReference type="SAM" id="SignalP"/>
    </source>
</evidence>
<evidence type="ECO:0000256" key="1">
    <source>
        <dbReference type="ARBA" id="ARBA00022801"/>
    </source>
</evidence>